<proteinExistence type="predicted"/>
<organism evidence="2 3">
    <name type="scientific">Kineosporia mesophila</name>
    <dbReference type="NCBI Taxonomy" id="566012"/>
    <lineage>
        <taxon>Bacteria</taxon>
        <taxon>Bacillati</taxon>
        <taxon>Actinomycetota</taxon>
        <taxon>Actinomycetes</taxon>
        <taxon>Kineosporiales</taxon>
        <taxon>Kineosporiaceae</taxon>
        <taxon>Kineosporia</taxon>
    </lineage>
</organism>
<dbReference type="EMBL" id="BAAAZO010000011">
    <property type="protein sequence ID" value="GAA3632524.1"/>
    <property type="molecule type" value="Genomic_DNA"/>
</dbReference>
<dbReference type="Proteomes" id="UP001501074">
    <property type="component" value="Unassembled WGS sequence"/>
</dbReference>
<comment type="caution">
    <text evidence="2">The sequence shown here is derived from an EMBL/GenBank/DDBJ whole genome shotgun (WGS) entry which is preliminary data.</text>
</comment>
<gene>
    <name evidence="2" type="ORF">GCM10022223_58430</name>
</gene>
<reference evidence="3" key="1">
    <citation type="journal article" date="2019" name="Int. J. Syst. Evol. Microbiol.">
        <title>The Global Catalogue of Microorganisms (GCM) 10K type strain sequencing project: providing services to taxonomists for standard genome sequencing and annotation.</title>
        <authorList>
            <consortium name="The Broad Institute Genomics Platform"/>
            <consortium name="The Broad Institute Genome Sequencing Center for Infectious Disease"/>
            <person name="Wu L."/>
            <person name="Ma J."/>
        </authorList>
    </citation>
    <scope>NUCLEOTIDE SEQUENCE [LARGE SCALE GENOMIC DNA]</scope>
    <source>
        <strain evidence="3">JCM 16902</strain>
    </source>
</reference>
<evidence type="ECO:0000256" key="1">
    <source>
        <dbReference type="SAM" id="MobiDB-lite"/>
    </source>
</evidence>
<protein>
    <submittedName>
        <fullName evidence="2">Uncharacterized protein</fullName>
    </submittedName>
</protein>
<keyword evidence="3" id="KW-1185">Reference proteome</keyword>
<name>A0ABP7AI88_9ACTN</name>
<accession>A0ABP7AI88</accession>
<feature type="region of interest" description="Disordered" evidence="1">
    <location>
        <begin position="1"/>
        <end position="33"/>
    </location>
</feature>
<sequence>MDNRAVVPAVENSSGGRGRNPPAKGDGPRWGGAGAVWPVRLGGEESDRAGTAIKPATSVCTPCGVQCNTYATGQRQLDRKETAKRPF</sequence>
<evidence type="ECO:0000313" key="3">
    <source>
        <dbReference type="Proteomes" id="UP001501074"/>
    </source>
</evidence>
<evidence type="ECO:0000313" key="2">
    <source>
        <dbReference type="EMBL" id="GAA3632524.1"/>
    </source>
</evidence>